<protein>
    <recommendedName>
        <fullName evidence="2">Helicase-associated domain-containing protein</fullName>
    </recommendedName>
</protein>
<keyword evidence="4" id="KW-1185">Reference proteome</keyword>
<sequence length="759" mass="88486">MDEIEPNKSNGEKGGNRNDDDSYCGNSEKVDDRELVPERLSEPPKPNDTEPKCTSAFISDRRAEKIKREWNANYSKLKIHMKKDYPNGGFVSFIKGDNNKFKNWVTRQRYLYRLKRRGEGEQLSKISNDQVQRLEAIGFHWEKNDSGSNKRPPSDKSLESSANCKRRKISESHERPRSMQISKSNICPKRRTRAHQINYKYSRWDVQFEKLKSYMKQHYPNGGYVVTSMPDKTLIAWILNQRRNYRNRVAGTHPTMSTDHFERLQAIGFHWEKSGKNESVEKTDGDSQQRFIIGPHATDSDDDDSDPDFERPSRRREGTKQSDLAWEAQFEKLKSYMKKHYPNGGYVKSSMPDDNLARWIRAQRSLCRKKVGEIDTTMYNDRLERLQAIGFQWEKSEESDEYTKSVEEMNDDSQERSAARLHEKDSTDVDSDLDLDSERHRKRQRRINKTNHNDIAWDVQFEKLKSYMKQHCPNGGYVVASMADAKLGQWIGKQRVNCRKKVAGIDTTMSDDRFEKLQAIDFRWEKSGKNEHIESVEETDDNSEQRFIIVPHETDTADDDSESEYFDCIADESDDSIVGNAELASLSWAELLLLCNNQKKDLGQLKANESACQTQIKEHNQEIELLLNLNQDLMKNNDDMMECNQNLRNSHRIAMLEERANIRHECQMRKLVEEKLEKTKQQSQEIIQKLRSEKSALKSINANLNQENSALLTRNQELEKRLEALERHNQQSLVVESPLQDAVESRHSKTAEREVTPSK</sequence>
<evidence type="ECO:0000313" key="3">
    <source>
        <dbReference type="EMBL" id="CAJ1957096.1"/>
    </source>
</evidence>
<feature type="compositionally biased region" description="Basic and acidic residues" evidence="1">
    <location>
        <begin position="743"/>
        <end position="759"/>
    </location>
</feature>
<feature type="compositionally biased region" description="Basic and acidic residues" evidence="1">
    <location>
        <begin position="308"/>
        <end position="320"/>
    </location>
</feature>
<dbReference type="AlphaFoldDB" id="A0AAD2FZ18"/>
<reference evidence="3" key="1">
    <citation type="submission" date="2023-08" db="EMBL/GenBank/DDBJ databases">
        <authorList>
            <person name="Audoor S."/>
            <person name="Bilcke G."/>
        </authorList>
    </citation>
    <scope>NUCLEOTIDE SEQUENCE</scope>
</reference>
<evidence type="ECO:0000259" key="2">
    <source>
        <dbReference type="Pfam" id="PF03457"/>
    </source>
</evidence>
<feature type="domain" description="Helicase-associated" evidence="2">
    <location>
        <begin position="323"/>
        <end position="391"/>
    </location>
</feature>
<evidence type="ECO:0000313" key="4">
    <source>
        <dbReference type="Proteomes" id="UP001295423"/>
    </source>
</evidence>
<name>A0AAD2FZ18_9STRA</name>
<feature type="region of interest" description="Disordered" evidence="1">
    <location>
        <begin position="400"/>
        <end position="447"/>
    </location>
</feature>
<dbReference type="Proteomes" id="UP001295423">
    <property type="component" value="Unassembled WGS sequence"/>
</dbReference>
<feature type="domain" description="Helicase-associated" evidence="2">
    <location>
        <begin position="203"/>
        <end position="269"/>
    </location>
</feature>
<dbReference type="EMBL" id="CAKOGP040001936">
    <property type="protein sequence ID" value="CAJ1957096.1"/>
    <property type="molecule type" value="Genomic_DNA"/>
</dbReference>
<feature type="region of interest" description="Disordered" evidence="1">
    <location>
        <begin position="729"/>
        <end position="759"/>
    </location>
</feature>
<feature type="compositionally biased region" description="Basic and acidic residues" evidence="1">
    <location>
        <begin position="401"/>
        <end position="427"/>
    </location>
</feature>
<feature type="region of interest" description="Disordered" evidence="1">
    <location>
        <begin position="1"/>
        <end position="53"/>
    </location>
</feature>
<proteinExistence type="predicted"/>
<feature type="compositionally biased region" description="Basic and acidic residues" evidence="1">
    <location>
        <begin position="28"/>
        <end position="51"/>
    </location>
</feature>
<accession>A0AAD2FZ18</accession>
<dbReference type="PANTHER" id="PTHR33418">
    <property type="entry name" value="HELICASE-ASSOCIATED"/>
    <property type="match status" value="1"/>
</dbReference>
<feature type="domain" description="Helicase-associated" evidence="2">
    <location>
        <begin position="454"/>
        <end position="522"/>
    </location>
</feature>
<evidence type="ECO:0000256" key="1">
    <source>
        <dbReference type="SAM" id="MobiDB-lite"/>
    </source>
</evidence>
<dbReference type="Pfam" id="PF03457">
    <property type="entry name" value="HA"/>
    <property type="match status" value="3"/>
</dbReference>
<feature type="region of interest" description="Disordered" evidence="1">
    <location>
        <begin position="275"/>
        <end position="323"/>
    </location>
</feature>
<dbReference type="Gene3D" id="6.10.140.530">
    <property type="match status" value="4"/>
</dbReference>
<feature type="compositionally biased region" description="Basic and acidic residues" evidence="1">
    <location>
        <begin position="275"/>
        <end position="287"/>
    </location>
</feature>
<dbReference type="PANTHER" id="PTHR33418:SF1">
    <property type="entry name" value="HELICASE-ASSOCIATED DOMAIN-CONTAINING PROTEIN"/>
    <property type="match status" value="1"/>
</dbReference>
<comment type="caution">
    <text evidence="3">The sequence shown here is derived from an EMBL/GenBank/DDBJ whole genome shotgun (WGS) entry which is preliminary data.</text>
</comment>
<dbReference type="InterPro" id="IPR005114">
    <property type="entry name" value="Helicase_assoc"/>
</dbReference>
<feature type="compositionally biased region" description="Basic and acidic residues" evidence="1">
    <location>
        <begin position="10"/>
        <end position="20"/>
    </location>
</feature>
<feature type="region of interest" description="Disordered" evidence="1">
    <location>
        <begin position="139"/>
        <end position="189"/>
    </location>
</feature>
<gene>
    <name evidence="3" type="ORF">CYCCA115_LOCUS16544</name>
</gene>
<organism evidence="3 4">
    <name type="scientific">Cylindrotheca closterium</name>
    <dbReference type="NCBI Taxonomy" id="2856"/>
    <lineage>
        <taxon>Eukaryota</taxon>
        <taxon>Sar</taxon>
        <taxon>Stramenopiles</taxon>
        <taxon>Ochrophyta</taxon>
        <taxon>Bacillariophyta</taxon>
        <taxon>Bacillariophyceae</taxon>
        <taxon>Bacillariophycidae</taxon>
        <taxon>Bacillariales</taxon>
        <taxon>Bacillariaceae</taxon>
        <taxon>Cylindrotheca</taxon>
    </lineage>
</organism>